<dbReference type="NCBIfam" id="NF041492">
    <property type="entry name" value="MobF"/>
    <property type="match status" value="1"/>
</dbReference>
<proteinExistence type="predicted"/>
<dbReference type="AlphaFoldDB" id="A0A1J5SFF0"/>
<dbReference type="NCBIfam" id="TIGR02686">
    <property type="entry name" value="relax_trwC"/>
    <property type="match status" value="1"/>
</dbReference>
<evidence type="ECO:0000313" key="3">
    <source>
        <dbReference type="EMBL" id="OIR02768.1"/>
    </source>
</evidence>
<dbReference type="Pfam" id="PF08751">
    <property type="entry name" value="TrwC"/>
    <property type="match status" value="1"/>
</dbReference>
<dbReference type="InterPro" id="IPR014059">
    <property type="entry name" value="TraI/TrwC_relax"/>
</dbReference>
<dbReference type="SUPFAM" id="SSF55464">
    <property type="entry name" value="Origin of replication-binding domain, RBD-like"/>
    <property type="match status" value="1"/>
</dbReference>
<accession>A0A1J5SFF0</accession>
<feature type="compositionally biased region" description="Basic and acidic residues" evidence="1">
    <location>
        <begin position="64"/>
        <end position="87"/>
    </location>
</feature>
<reference evidence="3" key="1">
    <citation type="submission" date="2016-10" db="EMBL/GenBank/DDBJ databases">
        <title>Sequence of Gallionella enrichment culture.</title>
        <authorList>
            <person name="Poehlein A."/>
            <person name="Muehling M."/>
            <person name="Daniel R."/>
        </authorList>
    </citation>
    <scope>NUCLEOTIDE SEQUENCE</scope>
</reference>
<sequence length="322" mass="34491">MISRGIISDASAAAGYYTDEAKAAEYYSGEAVPSAWTGAAAEAMGLRGKVDAAALTAILQGRAIERDPATGEPRERQLGRIGKDGQPQHRAGYDFTISAPKSVSLEALVYGNPAALEAHRRAVAAVIAYLEEHGALTRVGGQYVKTDGLAIATFEHVSSRARDPQLHTHALFANLTFLGDKAYSLSSEKLFEHRAAADATYHNTLSRELQRAGFEVQHDRSGHVEISGYTRADLEDFSKRKAEIDAALAERGVEREGSSATSRMAAALATRSTKDLPEVREAHLDRWQAQAATLGLQPATQDPQLAKQAKAADPEAAAREAV</sequence>
<feature type="region of interest" description="Disordered" evidence="1">
    <location>
        <begin position="64"/>
        <end position="89"/>
    </location>
</feature>
<feature type="domain" description="TrwC relaxase" evidence="2">
    <location>
        <begin position="11"/>
        <end position="293"/>
    </location>
</feature>
<evidence type="ECO:0000256" key="1">
    <source>
        <dbReference type="SAM" id="MobiDB-lite"/>
    </source>
</evidence>
<feature type="compositionally biased region" description="Basic and acidic residues" evidence="1">
    <location>
        <begin position="310"/>
        <end position="322"/>
    </location>
</feature>
<name>A0A1J5SFF0_9ZZZZ</name>
<gene>
    <name evidence="3" type="primary">traI_1</name>
    <name evidence="3" type="ORF">GALL_152220</name>
</gene>
<dbReference type="EMBL" id="MLJW01000072">
    <property type="protein sequence ID" value="OIR02768.1"/>
    <property type="molecule type" value="Genomic_DNA"/>
</dbReference>
<comment type="caution">
    <text evidence="3">The sequence shown here is derived from an EMBL/GenBank/DDBJ whole genome shotgun (WGS) entry which is preliminary data.</text>
</comment>
<feature type="region of interest" description="Disordered" evidence="1">
    <location>
        <begin position="293"/>
        <end position="322"/>
    </location>
</feature>
<organism evidence="3">
    <name type="scientific">mine drainage metagenome</name>
    <dbReference type="NCBI Taxonomy" id="410659"/>
    <lineage>
        <taxon>unclassified sequences</taxon>
        <taxon>metagenomes</taxon>
        <taxon>ecological metagenomes</taxon>
    </lineage>
</organism>
<dbReference type="InterPro" id="IPR014862">
    <property type="entry name" value="TrwC"/>
</dbReference>
<evidence type="ECO:0000259" key="2">
    <source>
        <dbReference type="Pfam" id="PF08751"/>
    </source>
</evidence>
<protein>
    <submittedName>
        <fullName evidence="3">Multifunctional conjugation protein TraI</fullName>
    </submittedName>
</protein>